<dbReference type="InterPro" id="IPR019204">
    <property type="entry name" value="DUF2070_membrane"/>
</dbReference>
<feature type="transmembrane region" description="Helical" evidence="1">
    <location>
        <begin position="192"/>
        <end position="212"/>
    </location>
</feature>
<feature type="transmembrane region" description="Helical" evidence="1">
    <location>
        <begin position="32"/>
        <end position="57"/>
    </location>
</feature>
<accession>A0A218NMM5</accession>
<dbReference type="Pfam" id="PF09843">
    <property type="entry name" value="DUF2070"/>
    <property type="match status" value="1"/>
</dbReference>
<evidence type="ECO:0000259" key="2">
    <source>
        <dbReference type="Pfam" id="PF09843"/>
    </source>
</evidence>
<keyword evidence="1" id="KW-0812">Transmembrane</keyword>
<dbReference type="RefSeq" id="WP_088819877.1">
    <property type="nucleotide sequence ID" value="NZ_CP019964.1"/>
</dbReference>
<reference evidence="3 4" key="1">
    <citation type="journal article" date="2017" name="Nat. Commun.">
        <title>'ARMAN' archaea depend on association with euryarchaeal host in culture and in situ.</title>
        <authorList>
            <person name="Golyshina O."/>
            <person name="Toshchakov S."/>
            <person name="Makarova K."/>
            <person name="Gavrilov S."/>
            <person name="Korzhenkov A."/>
            <person name="La Cono V."/>
            <person name="Arcadi E."/>
            <person name="Nechitaylo T."/>
            <person name="Ferrer M."/>
            <person name="Kublanov I."/>
            <person name="Wolf Y."/>
            <person name="Yakimov M."/>
            <person name="Golyshin P."/>
            <person name="Slesarev A."/>
            <person name="Kozyavkin S."/>
        </authorList>
    </citation>
    <scope>NUCLEOTIDE SEQUENCE [LARGE SCALE GENOMIC DNA]</scope>
    <source>
        <strain evidence="3 4">Mia14</strain>
    </source>
</reference>
<name>A0A218NMM5_9ARCH</name>
<evidence type="ECO:0000313" key="3">
    <source>
        <dbReference type="EMBL" id="ASI13713.1"/>
    </source>
</evidence>
<keyword evidence="4" id="KW-1185">Reference proteome</keyword>
<feature type="transmembrane region" description="Helical" evidence="1">
    <location>
        <begin position="98"/>
        <end position="119"/>
    </location>
</feature>
<evidence type="ECO:0000256" key="1">
    <source>
        <dbReference type="SAM" id="Phobius"/>
    </source>
</evidence>
<dbReference type="GeneID" id="33313947"/>
<feature type="domain" description="DUF2070" evidence="2">
    <location>
        <begin position="22"/>
        <end position="612"/>
    </location>
</feature>
<feature type="transmembrane region" description="Helical" evidence="1">
    <location>
        <begin position="125"/>
        <end position="147"/>
    </location>
</feature>
<dbReference type="OrthoDB" id="8914at2157"/>
<dbReference type="Proteomes" id="UP000197679">
    <property type="component" value="Chromosome"/>
</dbReference>
<feature type="transmembrane region" description="Helical" evidence="1">
    <location>
        <begin position="63"/>
        <end position="86"/>
    </location>
</feature>
<dbReference type="KEGG" id="marh:Mia14_0391"/>
<feature type="transmembrane region" description="Helical" evidence="1">
    <location>
        <begin position="168"/>
        <end position="186"/>
    </location>
</feature>
<evidence type="ECO:0000313" key="4">
    <source>
        <dbReference type="Proteomes" id="UP000197679"/>
    </source>
</evidence>
<keyword evidence="1" id="KW-0472">Membrane</keyword>
<proteinExistence type="predicted"/>
<feature type="transmembrane region" description="Helical" evidence="1">
    <location>
        <begin position="597"/>
        <end position="619"/>
    </location>
</feature>
<gene>
    <name evidence="3" type="ORF">Mia14_0391</name>
</gene>
<keyword evidence="1" id="KW-1133">Transmembrane helix</keyword>
<dbReference type="EMBL" id="CP019964">
    <property type="protein sequence ID" value="ASI13713.1"/>
    <property type="molecule type" value="Genomic_DNA"/>
</dbReference>
<dbReference type="AlphaFoldDB" id="A0A218NMM5"/>
<sequence>MEKSEASKFKSYEGALSNVKVFSKSLPGTRTLLIISIIYSLLIGIISSSIAGHSIFLSNLGSVMASGVLVGIVALIVPFTMTIIAFKAMKRYVTLKYILFSSMISLLSYGVFVMLSVSIASLTGIAALGVLVILLGDAAIYAWWFFVSKILLNERKASALTSLIQPTLNLLFLIPVFKILLIPVLPLKILLVKLYFGIFVFLLIAYVIIYFIDSPIKKSLGYSGFDVFTQMLQDWLFNVNIMIPQPIMSNSPSYNVNTDTIVFKDPSGKVKGIFFVPNLHYGPMGTIGSSNFPYLLEKYSVGNYKATTIIMHPTVSDDYNAVSSSEYGKVKSALSQGVKSSIRLNFSDNSEFYEGGYKTAKVTLIKFGSFGIATFTRAPRVTEDIAPETATLFKSALQAYVKHPIMIDAHNARYESAPKKELESVKINSGIANDYIKAISSLHRISKGKLKAGFYSVNPASKINCGVDIAPGNMNISVLSFGKFKYCMIYFNANNVKPQFRESLVNHIRKKYGMYGEVYSTDTHFVNSFKLTASNVLGLHTKYSKELEKMVDQGIESAVEDMSECTIGHSSIKMKNFKIWGANGRDKIVTTLNSMIAIAKLAVPLVIIGGFFLAAWIIYVI</sequence>
<protein>
    <submittedName>
        <fullName evidence="3">CPA3 family transporter</fullName>
    </submittedName>
</protein>
<organism evidence="3 4">
    <name type="scientific">Candidatus Mancarchaeum acidiphilum</name>
    <dbReference type="NCBI Taxonomy" id="1920749"/>
    <lineage>
        <taxon>Archaea</taxon>
        <taxon>Candidatus Micrarchaeota</taxon>
        <taxon>Candidatus Mancarchaeum</taxon>
    </lineage>
</organism>